<organism evidence="2">
    <name type="scientific">marine metagenome</name>
    <dbReference type="NCBI Taxonomy" id="408172"/>
    <lineage>
        <taxon>unclassified sequences</taxon>
        <taxon>metagenomes</taxon>
        <taxon>ecological metagenomes</taxon>
    </lineage>
</organism>
<dbReference type="AlphaFoldDB" id="A0A382AMC7"/>
<evidence type="ECO:0000256" key="1">
    <source>
        <dbReference type="SAM" id="Phobius"/>
    </source>
</evidence>
<feature type="transmembrane region" description="Helical" evidence="1">
    <location>
        <begin position="5"/>
        <end position="24"/>
    </location>
</feature>
<keyword evidence="1" id="KW-0472">Membrane</keyword>
<accession>A0A382AMC7</accession>
<name>A0A382AMC7_9ZZZZ</name>
<sequence>MIENFLQYGQWVILFLSILSLYWVSSVKHETRLNGYILTGVSRFSGAAVFIFVDLFAFVIANLIQTYIAFRGYYKNKKAGEEEKSD</sequence>
<protein>
    <submittedName>
        <fullName evidence="2">Uncharacterized protein</fullName>
    </submittedName>
</protein>
<proteinExistence type="predicted"/>
<reference evidence="2" key="1">
    <citation type="submission" date="2018-05" db="EMBL/GenBank/DDBJ databases">
        <authorList>
            <person name="Lanie J.A."/>
            <person name="Ng W.-L."/>
            <person name="Kazmierczak K.M."/>
            <person name="Andrzejewski T.M."/>
            <person name="Davidsen T.M."/>
            <person name="Wayne K.J."/>
            <person name="Tettelin H."/>
            <person name="Glass J.I."/>
            <person name="Rusch D."/>
            <person name="Podicherti R."/>
            <person name="Tsui H.-C.T."/>
            <person name="Winkler M.E."/>
        </authorList>
    </citation>
    <scope>NUCLEOTIDE SEQUENCE</scope>
</reference>
<feature type="transmembrane region" description="Helical" evidence="1">
    <location>
        <begin position="44"/>
        <end position="70"/>
    </location>
</feature>
<keyword evidence="1" id="KW-0812">Transmembrane</keyword>
<evidence type="ECO:0000313" key="2">
    <source>
        <dbReference type="EMBL" id="SVB02700.1"/>
    </source>
</evidence>
<dbReference type="EMBL" id="UINC01026014">
    <property type="protein sequence ID" value="SVB02700.1"/>
    <property type="molecule type" value="Genomic_DNA"/>
</dbReference>
<gene>
    <name evidence="2" type="ORF">METZ01_LOCUS155554</name>
</gene>
<keyword evidence="1" id="KW-1133">Transmembrane helix</keyword>